<dbReference type="Pfam" id="PF00984">
    <property type="entry name" value="UDPG_MGDP_dh"/>
    <property type="match status" value="1"/>
</dbReference>
<accession>A0ABP4QFT7</accession>
<proteinExistence type="inferred from homology"/>
<dbReference type="SMART" id="SM00984">
    <property type="entry name" value="UDPG_MGDP_dh_C"/>
    <property type="match status" value="1"/>
</dbReference>
<dbReference type="InterPro" id="IPR008927">
    <property type="entry name" value="6-PGluconate_DH-like_C_sf"/>
</dbReference>
<dbReference type="InterPro" id="IPR036291">
    <property type="entry name" value="NAD(P)-bd_dom_sf"/>
</dbReference>
<dbReference type="InterPro" id="IPR014027">
    <property type="entry name" value="UDP-Glc/GDP-Man_DH_C"/>
</dbReference>
<evidence type="ECO:0000313" key="9">
    <source>
        <dbReference type="EMBL" id="GAA1608557.1"/>
    </source>
</evidence>
<dbReference type="EC" id="1.1.1.22" evidence="3 7"/>
<gene>
    <name evidence="9" type="ORF">GCM10009742_68600</name>
</gene>
<dbReference type="PIRSF" id="PIRSF500134">
    <property type="entry name" value="UDPglc_DH_bac"/>
    <property type="match status" value="1"/>
</dbReference>
<evidence type="ECO:0000256" key="7">
    <source>
        <dbReference type="PIRNR" id="PIRNR000124"/>
    </source>
</evidence>
<evidence type="ECO:0000256" key="4">
    <source>
        <dbReference type="ARBA" id="ARBA00023002"/>
    </source>
</evidence>
<dbReference type="InterPro" id="IPR017476">
    <property type="entry name" value="UDP-Glc/GDP-Man"/>
</dbReference>
<evidence type="ECO:0000256" key="2">
    <source>
        <dbReference type="ARBA" id="ARBA00006601"/>
    </source>
</evidence>
<dbReference type="Proteomes" id="UP001500190">
    <property type="component" value="Unassembled WGS sequence"/>
</dbReference>
<sequence length="451" mass="48521">MGRVPDMSEATSRPLRIAVIGTNYLGANTAAGMAEFGFDVIGVEIDEHRLKLLNDGKAPLYEPGLDPLLKKHVDSGRLRFTKDYSEIADWADVHFVCVGTPQLEGSEAADLAQVHSVVDMLAPLLTRPALVVGRSTVPVGTSKIVEARFHAESPAGTGVEIAWQPEFLREAHGVDDTLHPDRLVFGVQSEAAETTLREVFATPIAEGSPVVVCNLPTAELVKAGANAFLATKISFINALAEMADATGADVTQLADALGYDKRIGRGMLNAGPGYGGGCLPKDLRAFMHRAGELGVEEVITLLREVDDINHHRRARIVDLTHEMLGGEWSGKNVTVLGAAFKAGTDDVRDSPALDVAGRIQLHGASVTVYDPEAMENARRVRPTLRYAQSAVDACRDAHAVLHLTEWPEFRELDPAVLKDVVSTPVVVDARLSLNAEAWRAAGWTYRAPGKP</sequence>
<evidence type="ECO:0000259" key="8">
    <source>
        <dbReference type="SMART" id="SM00984"/>
    </source>
</evidence>
<keyword evidence="10" id="KW-1185">Reference proteome</keyword>
<dbReference type="Gene3D" id="1.20.5.100">
    <property type="entry name" value="Cytochrome c1, transmembrane anchor, C-terminal"/>
    <property type="match status" value="1"/>
</dbReference>
<dbReference type="Pfam" id="PF03720">
    <property type="entry name" value="UDPG_MGDP_dh_C"/>
    <property type="match status" value="1"/>
</dbReference>
<dbReference type="Gene3D" id="3.40.50.720">
    <property type="entry name" value="NAD(P)-binding Rossmann-like Domain"/>
    <property type="match status" value="2"/>
</dbReference>
<keyword evidence="4 7" id="KW-0560">Oxidoreductase</keyword>
<comment type="caution">
    <text evidence="9">The sequence shown here is derived from an EMBL/GenBank/DDBJ whole genome shotgun (WGS) entry which is preliminary data.</text>
</comment>
<dbReference type="PANTHER" id="PTHR43750">
    <property type="entry name" value="UDP-GLUCOSE 6-DEHYDROGENASE TUAD"/>
    <property type="match status" value="1"/>
</dbReference>
<evidence type="ECO:0000256" key="1">
    <source>
        <dbReference type="ARBA" id="ARBA00004701"/>
    </source>
</evidence>
<evidence type="ECO:0000256" key="5">
    <source>
        <dbReference type="ARBA" id="ARBA00023027"/>
    </source>
</evidence>
<dbReference type="PIRSF" id="PIRSF000124">
    <property type="entry name" value="UDPglc_GDPman_dh"/>
    <property type="match status" value="1"/>
</dbReference>
<dbReference type="InterPro" id="IPR036220">
    <property type="entry name" value="UDP-Glc/GDP-Man_DH_C_sf"/>
</dbReference>
<name>A0ABP4QFT7_9ACTN</name>
<reference evidence="10" key="1">
    <citation type="journal article" date="2019" name="Int. J. Syst. Evol. Microbiol.">
        <title>The Global Catalogue of Microorganisms (GCM) 10K type strain sequencing project: providing services to taxonomists for standard genome sequencing and annotation.</title>
        <authorList>
            <consortium name="The Broad Institute Genomics Platform"/>
            <consortium name="The Broad Institute Genome Sequencing Center for Infectious Disease"/>
            <person name="Wu L."/>
            <person name="Ma J."/>
        </authorList>
    </citation>
    <scope>NUCLEOTIDE SEQUENCE [LARGE SCALE GENOMIC DNA]</scope>
    <source>
        <strain evidence="10">JCM 14304</strain>
    </source>
</reference>
<dbReference type="InterPro" id="IPR028357">
    <property type="entry name" value="UDPglc_DH_bac"/>
</dbReference>
<comment type="catalytic activity">
    <reaction evidence="6 7">
        <text>UDP-alpha-D-glucose + 2 NAD(+) + H2O = UDP-alpha-D-glucuronate + 2 NADH + 3 H(+)</text>
        <dbReference type="Rhea" id="RHEA:23596"/>
        <dbReference type="ChEBI" id="CHEBI:15377"/>
        <dbReference type="ChEBI" id="CHEBI:15378"/>
        <dbReference type="ChEBI" id="CHEBI:57540"/>
        <dbReference type="ChEBI" id="CHEBI:57945"/>
        <dbReference type="ChEBI" id="CHEBI:58052"/>
        <dbReference type="ChEBI" id="CHEBI:58885"/>
        <dbReference type="EC" id="1.1.1.22"/>
    </reaction>
</comment>
<organism evidence="9 10">
    <name type="scientific">Kribbella karoonensis</name>
    <dbReference type="NCBI Taxonomy" id="324851"/>
    <lineage>
        <taxon>Bacteria</taxon>
        <taxon>Bacillati</taxon>
        <taxon>Actinomycetota</taxon>
        <taxon>Actinomycetes</taxon>
        <taxon>Propionibacteriales</taxon>
        <taxon>Kribbellaceae</taxon>
        <taxon>Kribbella</taxon>
    </lineage>
</organism>
<evidence type="ECO:0000256" key="6">
    <source>
        <dbReference type="ARBA" id="ARBA00047473"/>
    </source>
</evidence>
<comment type="pathway">
    <text evidence="1">Nucleotide-sugar biosynthesis; UDP-alpha-D-glucuronate biosynthesis; UDP-alpha-D-glucuronate from UDP-alpha-D-glucose: step 1/1.</text>
</comment>
<dbReference type="SUPFAM" id="SSF51735">
    <property type="entry name" value="NAD(P)-binding Rossmann-fold domains"/>
    <property type="match status" value="1"/>
</dbReference>
<keyword evidence="5 7" id="KW-0520">NAD</keyword>
<comment type="similarity">
    <text evidence="2 7">Belongs to the UDP-glucose/GDP-mannose dehydrogenase family.</text>
</comment>
<dbReference type="SUPFAM" id="SSF48179">
    <property type="entry name" value="6-phosphogluconate dehydrogenase C-terminal domain-like"/>
    <property type="match status" value="1"/>
</dbReference>
<evidence type="ECO:0000313" key="10">
    <source>
        <dbReference type="Proteomes" id="UP001500190"/>
    </source>
</evidence>
<dbReference type="Pfam" id="PF03721">
    <property type="entry name" value="UDPG_MGDP_dh_N"/>
    <property type="match status" value="1"/>
</dbReference>
<dbReference type="SUPFAM" id="SSF52413">
    <property type="entry name" value="UDP-glucose/GDP-mannose dehydrogenase C-terminal domain"/>
    <property type="match status" value="1"/>
</dbReference>
<protein>
    <recommendedName>
        <fullName evidence="3 7">UDP-glucose 6-dehydrogenase</fullName>
        <ecNumber evidence="3 7">1.1.1.22</ecNumber>
    </recommendedName>
</protein>
<dbReference type="InterPro" id="IPR001732">
    <property type="entry name" value="UDP-Glc/GDP-Man_DH_N"/>
</dbReference>
<evidence type="ECO:0000256" key="3">
    <source>
        <dbReference type="ARBA" id="ARBA00012954"/>
    </source>
</evidence>
<dbReference type="InterPro" id="IPR014026">
    <property type="entry name" value="UDP-Glc/GDP-Man_DH_dimer"/>
</dbReference>
<feature type="domain" description="UDP-glucose/GDP-mannose dehydrogenase C-terminal" evidence="8">
    <location>
        <begin position="334"/>
        <end position="435"/>
    </location>
</feature>
<dbReference type="NCBIfam" id="TIGR03026">
    <property type="entry name" value="NDP-sugDHase"/>
    <property type="match status" value="1"/>
</dbReference>
<dbReference type="EMBL" id="BAAAND010000012">
    <property type="protein sequence ID" value="GAA1608557.1"/>
    <property type="molecule type" value="Genomic_DNA"/>
</dbReference>
<dbReference type="PANTHER" id="PTHR43750:SF3">
    <property type="entry name" value="UDP-GLUCOSE 6-DEHYDROGENASE TUAD"/>
    <property type="match status" value="1"/>
</dbReference>